<sequence length="86" mass="9480">MLSGKDNGNFGWDEHRQMVVAEDADGTHIYAKDRATGKVAQTIAYIVEKINAKVVATVNNLKEGNNYRGCEDDVSLDEMDVFATQS</sequence>
<proteinExistence type="predicted"/>
<protein>
    <submittedName>
        <fullName evidence="1">Uncharacterized protein</fullName>
    </submittedName>
</protein>
<evidence type="ECO:0000313" key="2">
    <source>
        <dbReference type="Proteomes" id="UP000593575"/>
    </source>
</evidence>
<gene>
    <name evidence="1" type="ORF">Goarm_022244</name>
</gene>
<dbReference type="Proteomes" id="UP000593575">
    <property type="component" value="Unassembled WGS sequence"/>
</dbReference>
<name>A0A7J9KF48_9ROSI</name>
<reference evidence="1 2" key="1">
    <citation type="journal article" date="2019" name="Genome Biol. Evol.">
        <title>Insights into the evolution of the New World diploid cottons (Gossypium, subgenus Houzingenia) based on genome sequencing.</title>
        <authorList>
            <person name="Grover C.E."/>
            <person name="Arick M.A. 2nd"/>
            <person name="Thrash A."/>
            <person name="Conover J.L."/>
            <person name="Sanders W.S."/>
            <person name="Peterson D.G."/>
            <person name="Frelichowski J.E."/>
            <person name="Scheffler J.A."/>
            <person name="Scheffler B.E."/>
            <person name="Wendel J.F."/>
        </authorList>
    </citation>
    <scope>NUCLEOTIDE SEQUENCE [LARGE SCALE GENOMIC DNA]</scope>
    <source>
        <strain evidence="1">6</strain>
        <tissue evidence="1">Leaf</tissue>
    </source>
</reference>
<keyword evidence="2" id="KW-1185">Reference proteome</keyword>
<dbReference type="EMBL" id="JABFAE010411916">
    <property type="protein sequence ID" value="MBA0844996.1"/>
    <property type="molecule type" value="Genomic_DNA"/>
</dbReference>
<dbReference type="AlphaFoldDB" id="A0A7J9KF48"/>
<accession>A0A7J9KF48</accession>
<comment type="caution">
    <text evidence="1">The sequence shown here is derived from an EMBL/GenBank/DDBJ whole genome shotgun (WGS) entry which is preliminary data.</text>
</comment>
<evidence type="ECO:0000313" key="1">
    <source>
        <dbReference type="EMBL" id="MBA0844996.1"/>
    </source>
</evidence>
<organism evidence="1 2">
    <name type="scientific">Gossypium armourianum</name>
    <dbReference type="NCBI Taxonomy" id="34283"/>
    <lineage>
        <taxon>Eukaryota</taxon>
        <taxon>Viridiplantae</taxon>
        <taxon>Streptophyta</taxon>
        <taxon>Embryophyta</taxon>
        <taxon>Tracheophyta</taxon>
        <taxon>Spermatophyta</taxon>
        <taxon>Magnoliopsida</taxon>
        <taxon>eudicotyledons</taxon>
        <taxon>Gunneridae</taxon>
        <taxon>Pentapetalae</taxon>
        <taxon>rosids</taxon>
        <taxon>malvids</taxon>
        <taxon>Malvales</taxon>
        <taxon>Malvaceae</taxon>
        <taxon>Malvoideae</taxon>
        <taxon>Gossypium</taxon>
    </lineage>
</organism>